<dbReference type="Proteomes" id="UP000184363">
    <property type="component" value="Unassembled WGS sequence"/>
</dbReference>
<organism evidence="3 4">
    <name type="scientific">Pseudonocardia thermophila</name>
    <dbReference type="NCBI Taxonomy" id="1848"/>
    <lineage>
        <taxon>Bacteria</taxon>
        <taxon>Bacillati</taxon>
        <taxon>Actinomycetota</taxon>
        <taxon>Actinomycetes</taxon>
        <taxon>Pseudonocardiales</taxon>
        <taxon>Pseudonocardiaceae</taxon>
        <taxon>Pseudonocardia</taxon>
    </lineage>
</organism>
<accession>A0A1M6T4F7</accession>
<dbReference type="GO" id="GO:0006353">
    <property type="term" value="P:DNA-templated transcription termination"/>
    <property type="evidence" value="ECO:0007669"/>
    <property type="project" value="InterPro"/>
</dbReference>
<dbReference type="AlphaFoldDB" id="A0A1M6T4F7"/>
<evidence type="ECO:0000256" key="1">
    <source>
        <dbReference type="SAM" id="MobiDB-lite"/>
    </source>
</evidence>
<reference evidence="3 4" key="1">
    <citation type="submission" date="2016-11" db="EMBL/GenBank/DDBJ databases">
        <authorList>
            <person name="Jaros S."/>
            <person name="Januszkiewicz K."/>
            <person name="Wedrychowicz H."/>
        </authorList>
    </citation>
    <scope>NUCLEOTIDE SEQUENCE [LARGE SCALE GENOMIC DNA]</scope>
    <source>
        <strain evidence="3 4">DSM 43832</strain>
    </source>
</reference>
<dbReference type="Pfam" id="PF07498">
    <property type="entry name" value="Rho_N"/>
    <property type="match status" value="1"/>
</dbReference>
<dbReference type="InterPro" id="IPR011112">
    <property type="entry name" value="Rho-like_N"/>
</dbReference>
<protein>
    <submittedName>
        <fullName evidence="3">Rho termination factor, N-terminal domain</fullName>
    </submittedName>
</protein>
<keyword evidence="4" id="KW-1185">Reference proteome</keyword>
<feature type="compositionally biased region" description="Basic and acidic residues" evidence="1">
    <location>
        <begin position="20"/>
        <end position="40"/>
    </location>
</feature>
<name>A0A1M6T4F7_PSETH</name>
<evidence type="ECO:0000259" key="2">
    <source>
        <dbReference type="Pfam" id="PF07498"/>
    </source>
</evidence>
<dbReference type="STRING" id="1848.SAMN05443637_107150"/>
<proteinExistence type="predicted"/>
<dbReference type="InterPro" id="IPR055642">
    <property type="entry name" value="DUF7218"/>
</dbReference>
<feature type="domain" description="Rho termination factor-like N-terminal" evidence="2">
    <location>
        <begin position="66"/>
        <end position="96"/>
    </location>
</feature>
<evidence type="ECO:0000313" key="3">
    <source>
        <dbReference type="EMBL" id="SHK51892.1"/>
    </source>
</evidence>
<evidence type="ECO:0000313" key="4">
    <source>
        <dbReference type="Proteomes" id="UP000184363"/>
    </source>
</evidence>
<dbReference type="EMBL" id="FRAP01000007">
    <property type="protein sequence ID" value="SHK51892.1"/>
    <property type="molecule type" value="Genomic_DNA"/>
</dbReference>
<feature type="region of interest" description="Disordered" evidence="1">
    <location>
        <begin position="1"/>
        <end position="69"/>
    </location>
</feature>
<dbReference type="Pfam" id="PF23855">
    <property type="entry name" value="DUF7218"/>
    <property type="match status" value="1"/>
</dbReference>
<sequence>MPGFRARATGHPAPMPNPSIKDEKTYEELREQGASKEKAARIANAAAGQGRKAVGRRGGKSGSYDDMTKQELYDRAKKVGIKGRSDMSKDELIDALRNH</sequence>
<gene>
    <name evidence="3" type="ORF">SAMN05443637_107150</name>
</gene>